<proteinExistence type="predicted"/>
<organism evidence="2 3">
    <name type="scientific">Brevundimonas staleyi</name>
    <dbReference type="NCBI Taxonomy" id="74326"/>
    <lineage>
        <taxon>Bacteria</taxon>
        <taxon>Pseudomonadati</taxon>
        <taxon>Pseudomonadota</taxon>
        <taxon>Alphaproteobacteria</taxon>
        <taxon>Caulobacterales</taxon>
        <taxon>Caulobacteraceae</taxon>
        <taxon>Brevundimonas</taxon>
    </lineage>
</organism>
<sequence length="162" mass="16535">MAVSKPMTRWMTVIGGVAALAATSATAQETGVFREADAAMTCAQIGDEAAQLSAAMGDATPQGGWLSSLGGMARQGATLLVPGGALAVAGVDAVRQPGRERNEAEQKAAQDRWYYLNGLHAGRGCREPAEVVEVEAPVVAAPVAPAPAIRPVAMANPVRSGR</sequence>
<keyword evidence="3" id="KW-1185">Reference proteome</keyword>
<reference evidence="3" key="1">
    <citation type="journal article" date="2019" name="Int. J. Syst. Evol. Microbiol.">
        <title>The Global Catalogue of Microorganisms (GCM) 10K type strain sequencing project: providing services to taxonomists for standard genome sequencing and annotation.</title>
        <authorList>
            <consortium name="The Broad Institute Genomics Platform"/>
            <consortium name="The Broad Institute Genome Sequencing Center for Infectious Disease"/>
            <person name="Wu L."/>
            <person name="Ma J."/>
        </authorList>
    </citation>
    <scope>NUCLEOTIDE SEQUENCE [LARGE SCALE GENOMIC DNA]</scope>
    <source>
        <strain evidence="3">JCM 12125</strain>
    </source>
</reference>
<gene>
    <name evidence="2" type="ORF">ACFPIE_14515</name>
</gene>
<feature type="signal peptide" evidence="1">
    <location>
        <begin position="1"/>
        <end position="27"/>
    </location>
</feature>
<dbReference type="EMBL" id="JBHSLF010000038">
    <property type="protein sequence ID" value="MFC5345129.1"/>
    <property type="molecule type" value="Genomic_DNA"/>
</dbReference>
<dbReference type="RefSeq" id="WP_374038764.1">
    <property type="nucleotide sequence ID" value="NZ_CP169082.1"/>
</dbReference>
<accession>A0ABW0FVK0</accession>
<evidence type="ECO:0000313" key="2">
    <source>
        <dbReference type="EMBL" id="MFC5345129.1"/>
    </source>
</evidence>
<name>A0ABW0FVK0_9CAUL</name>
<evidence type="ECO:0000256" key="1">
    <source>
        <dbReference type="SAM" id="SignalP"/>
    </source>
</evidence>
<protein>
    <submittedName>
        <fullName evidence="2">Uncharacterized protein</fullName>
    </submittedName>
</protein>
<feature type="chain" id="PRO_5046438951" evidence="1">
    <location>
        <begin position="28"/>
        <end position="162"/>
    </location>
</feature>
<evidence type="ECO:0000313" key="3">
    <source>
        <dbReference type="Proteomes" id="UP001596152"/>
    </source>
</evidence>
<comment type="caution">
    <text evidence="2">The sequence shown here is derived from an EMBL/GenBank/DDBJ whole genome shotgun (WGS) entry which is preliminary data.</text>
</comment>
<keyword evidence="1" id="KW-0732">Signal</keyword>
<dbReference type="Proteomes" id="UP001596152">
    <property type="component" value="Unassembled WGS sequence"/>
</dbReference>